<proteinExistence type="predicted"/>
<dbReference type="EMBL" id="QPJS01000001">
    <property type="protein sequence ID" value="RCX05596.1"/>
    <property type="molecule type" value="Genomic_DNA"/>
</dbReference>
<dbReference type="AlphaFoldDB" id="A0A369ABB9"/>
<dbReference type="SUPFAM" id="SSF82185">
    <property type="entry name" value="Histone H3 K4-specific methyltransferase SET7/9 N-terminal domain"/>
    <property type="match status" value="1"/>
</dbReference>
<gene>
    <name evidence="2" type="ORF">DES35_101884</name>
</gene>
<protein>
    <recommendedName>
        <fullName evidence="4">MORN repeat protein</fullName>
    </recommendedName>
</protein>
<dbReference type="PANTHER" id="PTHR43215">
    <property type="entry name" value="RADIAL SPOKE HEAD 1 HOMOLOG"/>
    <property type="match status" value="1"/>
</dbReference>
<dbReference type="InterPro" id="IPR003409">
    <property type="entry name" value="MORN"/>
</dbReference>
<dbReference type="RefSeq" id="WP_170125695.1">
    <property type="nucleotide sequence ID" value="NZ_BHZF01000001.1"/>
</dbReference>
<evidence type="ECO:0008006" key="4">
    <source>
        <dbReference type="Google" id="ProtNLM"/>
    </source>
</evidence>
<organism evidence="2 3">
    <name type="scientific">Schleiferia thermophila</name>
    <dbReference type="NCBI Taxonomy" id="884107"/>
    <lineage>
        <taxon>Bacteria</taxon>
        <taxon>Pseudomonadati</taxon>
        <taxon>Bacteroidota</taxon>
        <taxon>Flavobacteriia</taxon>
        <taxon>Flavobacteriales</taxon>
        <taxon>Schleiferiaceae</taxon>
        <taxon>Schleiferia</taxon>
    </lineage>
</organism>
<accession>A0A369ABB9</accession>
<dbReference type="Gene3D" id="2.20.110.10">
    <property type="entry name" value="Histone H3 K4-specific methyltransferase SET7/9 N-terminal domain"/>
    <property type="match status" value="2"/>
</dbReference>
<keyword evidence="3" id="KW-1185">Reference proteome</keyword>
<evidence type="ECO:0000313" key="2">
    <source>
        <dbReference type="EMBL" id="RCX05596.1"/>
    </source>
</evidence>
<evidence type="ECO:0000313" key="3">
    <source>
        <dbReference type="Proteomes" id="UP000253517"/>
    </source>
</evidence>
<dbReference type="SMART" id="SM00698">
    <property type="entry name" value="MORN"/>
    <property type="match status" value="4"/>
</dbReference>
<dbReference type="Proteomes" id="UP000253517">
    <property type="component" value="Unassembled WGS sequence"/>
</dbReference>
<evidence type="ECO:0000256" key="1">
    <source>
        <dbReference type="ARBA" id="ARBA00022737"/>
    </source>
</evidence>
<dbReference type="Pfam" id="PF02493">
    <property type="entry name" value="MORN"/>
    <property type="match status" value="4"/>
</dbReference>
<dbReference type="PANTHER" id="PTHR43215:SF14">
    <property type="entry name" value="RADIAL SPOKE HEAD 1 HOMOLOG"/>
    <property type="match status" value="1"/>
</dbReference>
<keyword evidence="1" id="KW-0677">Repeat</keyword>
<reference evidence="2 3" key="1">
    <citation type="submission" date="2018-07" db="EMBL/GenBank/DDBJ databases">
        <title>Genomic Encyclopedia of Type Strains, Phase IV (KMG-IV): sequencing the most valuable type-strain genomes for metagenomic binning, comparative biology and taxonomic classification.</title>
        <authorList>
            <person name="Goeker M."/>
        </authorList>
    </citation>
    <scope>NUCLEOTIDE SEQUENCE [LARGE SCALE GENOMIC DNA]</scope>
    <source>
        <strain evidence="2 3">DSM 21410</strain>
    </source>
</reference>
<sequence length="285" mass="32858">MKQKNSTKLLTLLALLIFLVVNIYQHIHYKNLLQKSELTYDSVVFELKVAKLKMNADEFFYNGEVDNALKIYGEIDSLTGSNLVVEKRAWMEKTQNLARLEAMNSESLVKSYSKALREIDSLKTQLSALKYTSNNTTFLIDSLLQVQNSIRDSLEEYTQNKKSKQYDTLNFVSSTGNLVRYFGEVNNNKANGRGVGIWSTGGYYYGFWKNNFRHGKGVYIWKNGDKYDGDFYDDQREGYGIYYWTSGEKYVGNWKKNMRSGHGTLYGPDGKVKYSGNWSEDKPSE</sequence>
<name>A0A369ABB9_9FLAO</name>
<comment type="caution">
    <text evidence="2">The sequence shown here is derived from an EMBL/GenBank/DDBJ whole genome shotgun (WGS) entry which is preliminary data.</text>
</comment>